<dbReference type="eggNOG" id="COG5442">
    <property type="taxonomic scope" value="Bacteria"/>
</dbReference>
<keyword evidence="2" id="KW-1185">Reference proteome</keyword>
<name>H6SME1_PARPM</name>
<dbReference type="RefSeq" id="WP_014413464.1">
    <property type="nucleotide sequence ID" value="NC_017059.1"/>
</dbReference>
<sequence length="112" mass="12412">MAALGWHELLAEEGHALAAAAQRLADSEESDDLEGALDHNLSLWVRIRTLMEHESAVLPTGLRAHLSQLWHFVAQKTFEKREGIAPDALEILIETNRQVSQALLDGRDLPQG</sequence>
<dbReference type="KEGG" id="rpm:RSPPHO_00198"/>
<dbReference type="PATRIC" id="fig|1150469.3.peg.249"/>
<evidence type="ECO:0000313" key="1">
    <source>
        <dbReference type="EMBL" id="CCG06824.1"/>
    </source>
</evidence>
<dbReference type="Pfam" id="PF07309">
    <property type="entry name" value="FlaF"/>
    <property type="match status" value="1"/>
</dbReference>
<dbReference type="EMBL" id="HE663493">
    <property type="protein sequence ID" value="CCG06824.1"/>
    <property type="molecule type" value="Genomic_DNA"/>
</dbReference>
<accession>H6SME1</accession>
<dbReference type="OrthoDB" id="7366919at2"/>
<dbReference type="Proteomes" id="UP000033220">
    <property type="component" value="Chromosome DSM 122"/>
</dbReference>
<evidence type="ECO:0008006" key="3">
    <source>
        <dbReference type="Google" id="ProtNLM"/>
    </source>
</evidence>
<reference evidence="1 2" key="1">
    <citation type="submission" date="2012-02" db="EMBL/GenBank/DDBJ databases">
        <title>Shotgun genome sequence of Phaeospirillum photometricum DSM 122.</title>
        <authorList>
            <person name="Duquesne K."/>
            <person name="Sturgis J."/>
        </authorList>
    </citation>
    <scope>NUCLEOTIDE SEQUENCE [LARGE SCALE GENOMIC DNA]</scope>
    <source>
        <strain evidence="2">DSM122</strain>
    </source>
</reference>
<organism evidence="1 2">
    <name type="scientific">Pararhodospirillum photometricum DSM 122</name>
    <dbReference type="NCBI Taxonomy" id="1150469"/>
    <lineage>
        <taxon>Bacteria</taxon>
        <taxon>Pseudomonadati</taxon>
        <taxon>Pseudomonadota</taxon>
        <taxon>Alphaproteobacteria</taxon>
        <taxon>Rhodospirillales</taxon>
        <taxon>Rhodospirillaceae</taxon>
        <taxon>Pararhodospirillum</taxon>
    </lineage>
</organism>
<dbReference type="GO" id="GO:0044781">
    <property type="term" value="P:bacterial-type flagellum organization"/>
    <property type="evidence" value="ECO:0007669"/>
    <property type="project" value="InterPro"/>
</dbReference>
<protein>
    <recommendedName>
        <fullName evidence="3">Flagellar FlaF</fullName>
    </recommendedName>
</protein>
<dbReference type="STRING" id="1150469.RSPPHO_00198"/>
<gene>
    <name evidence="1" type="ORF">RSPPHO_00198</name>
</gene>
<proteinExistence type="predicted"/>
<dbReference type="AlphaFoldDB" id="H6SME1"/>
<dbReference type="InterPro" id="IPR010845">
    <property type="entry name" value="FlaF"/>
</dbReference>
<dbReference type="HOGENOM" id="CLU_2118070_0_0_5"/>
<evidence type="ECO:0000313" key="2">
    <source>
        <dbReference type="Proteomes" id="UP000033220"/>
    </source>
</evidence>